<feature type="compositionally biased region" description="Pro residues" evidence="1">
    <location>
        <begin position="363"/>
        <end position="384"/>
    </location>
</feature>
<name>A0A4P9WYH1_9FUNG</name>
<reference evidence="4" key="1">
    <citation type="journal article" date="2018" name="Nat. Microbiol.">
        <title>Leveraging single-cell genomics to expand the fungal tree of life.</title>
        <authorList>
            <person name="Ahrendt S.R."/>
            <person name="Quandt C.A."/>
            <person name="Ciobanu D."/>
            <person name="Clum A."/>
            <person name="Salamov A."/>
            <person name="Andreopoulos B."/>
            <person name="Cheng J.F."/>
            <person name="Woyke T."/>
            <person name="Pelin A."/>
            <person name="Henrissat B."/>
            <person name="Reynolds N.K."/>
            <person name="Benny G.L."/>
            <person name="Smith M.E."/>
            <person name="James T.Y."/>
            <person name="Grigoriev I.V."/>
        </authorList>
    </citation>
    <scope>NUCLEOTIDE SEQUENCE [LARGE SCALE GENOMIC DNA]</scope>
    <source>
        <strain evidence="4">ATCC 52028</strain>
    </source>
</reference>
<evidence type="ECO:0000313" key="3">
    <source>
        <dbReference type="EMBL" id="RKO98569.1"/>
    </source>
</evidence>
<dbReference type="AlphaFoldDB" id="A0A4P9WYH1"/>
<protein>
    <submittedName>
        <fullName evidence="3">Uncharacterized protein</fullName>
    </submittedName>
</protein>
<keyword evidence="2" id="KW-1133">Transmembrane helix</keyword>
<organism evidence="3 4">
    <name type="scientific">Caulochytrium protostelioides</name>
    <dbReference type="NCBI Taxonomy" id="1555241"/>
    <lineage>
        <taxon>Eukaryota</taxon>
        <taxon>Fungi</taxon>
        <taxon>Fungi incertae sedis</taxon>
        <taxon>Chytridiomycota</taxon>
        <taxon>Chytridiomycota incertae sedis</taxon>
        <taxon>Chytridiomycetes</taxon>
        <taxon>Caulochytriales</taxon>
        <taxon>Caulochytriaceae</taxon>
        <taxon>Caulochytrium</taxon>
    </lineage>
</organism>
<keyword evidence="2" id="KW-0812">Transmembrane</keyword>
<evidence type="ECO:0000313" key="4">
    <source>
        <dbReference type="Proteomes" id="UP000274922"/>
    </source>
</evidence>
<evidence type="ECO:0000256" key="1">
    <source>
        <dbReference type="SAM" id="MobiDB-lite"/>
    </source>
</evidence>
<gene>
    <name evidence="3" type="ORF">CXG81DRAFT_21222</name>
</gene>
<feature type="region of interest" description="Disordered" evidence="1">
    <location>
        <begin position="279"/>
        <end position="455"/>
    </location>
</feature>
<dbReference type="Proteomes" id="UP000274922">
    <property type="component" value="Unassembled WGS sequence"/>
</dbReference>
<feature type="compositionally biased region" description="Polar residues" evidence="1">
    <location>
        <begin position="315"/>
        <end position="325"/>
    </location>
</feature>
<accession>A0A4P9WYH1</accession>
<keyword evidence="2" id="KW-0472">Membrane</keyword>
<proteinExistence type="predicted"/>
<feature type="transmembrane region" description="Helical" evidence="2">
    <location>
        <begin position="1203"/>
        <end position="1225"/>
    </location>
</feature>
<keyword evidence="4" id="KW-1185">Reference proteome</keyword>
<dbReference type="STRING" id="1555241.A0A4P9WYH1"/>
<evidence type="ECO:0000256" key="2">
    <source>
        <dbReference type="SAM" id="Phobius"/>
    </source>
</evidence>
<feature type="compositionally biased region" description="Polar residues" evidence="1">
    <location>
        <begin position="297"/>
        <end position="306"/>
    </location>
</feature>
<sequence length="1232" mass="135768">MLTSSVTARAATASSAVASVAASAAAAPSQKCQSISMNRAKSWCCDGIHGLGLLVIGCLLLGVPAYAETTPPDAGSEAYAWLDPAMARQIHTMHAARVSADASVVAAVYRLGKECRWEPELPESVLAAIASPALSMRLGRRWGEICSATAASALPILWNDAARAEYTQHVVTGLHAEARSHLSEVLAQQKVACPALDEPSRMLYPRGMLARRNDPAMPLPPASASVVPSTAISPGAKIAAQRLVHVICHVMVTSAHSGEAIPKTEITDWIQQFAPGSITQATTPFPTSAPRLRRRSNSVTKHQQPSVVEVVDESNYVSPSGSQEGSIPKPVPPTSNSGFRPSTVGLSPEFKPSSAPESAPKQPISPPIAPTPPIAEIGPIPPRDSQPYLRTQTWPLGGQSLSPPPSPLPPYPPHARLLEPAPPADPALPEVHQSQPPPAHGHGSQTAPPSATRIAVPGLTNSPIVDGKLDLFDVILDFSPPDRLYSQQEATHWRANLEKVWDQYSKSYQPLIPSPSKDPWFSNKAVVEGIIGSSLTKDGVPLSRSDFPSAWPNWVLSQPEVIQSRVLTLLGATSEEIEKKSSFALSQIKISDQELKLFHTAKTYEAAWAAKFRLMEEMFLNSDKEWSVFVDKVRKMTDQVKDQIRLARVTVENDSVTPKLKLMTNALETEASSGYTGNLKYTRMALNDLQRFFQSDSAAEASSPLLAVDGGFLAKEYSLSLPAEVTRAPPKETLEAYAKFLDRLLKSSQETRSARDNIYQEAIRSLDIQLSRLGETCKVVIDESQRLDSLNAVDLALFRSQYRDHYKGVHKVFARPVNTPADVFVDVVDTKFVADAYLPRRAYSEKAAQGWLKKLQVTQQAASSPTSVVVHNSLPWYKQASLVRGLIIDEATVSEKLVTDSLFEWSTWVMDQPVTTQEDIFKLLETKSNDSAGTIGDTIRAFSHQAQAEKNEILIRKAKERMRWWDNNMKSRFPMQFYDKFMKNQAPKVQEPWFEWFNNHLHQSLVVAKRDLESARRMLPHEVPKLSKHESEVVNELKRLINDLKNPVNNADVFDAVQASIAATKVTNADFTVKDIALVIKEKYPGVSNARLLTAPSVEVRADFVEYLETFEKLWLEYRYCHWRLAHEVTSVLNPIVKRLSAETDELKASVVGIEESNVAAKAALQECRRIVPASFLDSELIGASSRNTSFANKWRDMTWRNLAIIAAIVAVVGVALYVILMMTAGDARRHR</sequence>
<dbReference type="EMBL" id="ML014401">
    <property type="protein sequence ID" value="RKO98569.1"/>
    <property type="molecule type" value="Genomic_DNA"/>
</dbReference>
<feature type="compositionally biased region" description="Pro residues" evidence="1">
    <location>
        <begin position="402"/>
        <end position="413"/>
    </location>
</feature>